<dbReference type="EMBL" id="JADNYJ010000266">
    <property type="protein sequence ID" value="KAF8872486.1"/>
    <property type="molecule type" value="Genomic_DNA"/>
</dbReference>
<accession>A0A9P5TF17</accession>
<evidence type="ECO:0000313" key="2">
    <source>
        <dbReference type="Proteomes" id="UP000724874"/>
    </source>
</evidence>
<dbReference type="OrthoDB" id="3007182at2759"/>
<reference evidence="1" key="1">
    <citation type="submission" date="2020-11" db="EMBL/GenBank/DDBJ databases">
        <authorList>
            <consortium name="DOE Joint Genome Institute"/>
            <person name="Ahrendt S."/>
            <person name="Riley R."/>
            <person name="Andreopoulos W."/>
            <person name="LaButti K."/>
            <person name="Pangilinan J."/>
            <person name="Ruiz-duenas F.J."/>
            <person name="Barrasa J.M."/>
            <person name="Sanchez-Garcia M."/>
            <person name="Camarero S."/>
            <person name="Miyauchi S."/>
            <person name="Serrano A."/>
            <person name="Linde D."/>
            <person name="Babiker R."/>
            <person name="Drula E."/>
            <person name="Ayuso-Fernandez I."/>
            <person name="Pacheco R."/>
            <person name="Padilla G."/>
            <person name="Ferreira P."/>
            <person name="Barriuso J."/>
            <person name="Kellner H."/>
            <person name="Castanera R."/>
            <person name="Alfaro M."/>
            <person name="Ramirez L."/>
            <person name="Pisabarro A.G."/>
            <person name="Kuo A."/>
            <person name="Tritt A."/>
            <person name="Lipzen A."/>
            <person name="He G."/>
            <person name="Yan M."/>
            <person name="Ng V."/>
            <person name="Cullen D."/>
            <person name="Martin F."/>
            <person name="Rosso M.-N."/>
            <person name="Henrissat B."/>
            <person name="Hibbett D."/>
            <person name="Martinez A.T."/>
            <person name="Grigoriev I.V."/>
        </authorList>
    </citation>
    <scope>NUCLEOTIDE SEQUENCE</scope>
    <source>
        <strain evidence="1">AH 44721</strain>
    </source>
</reference>
<name>A0A9P5TF17_GYMJU</name>
<gene>
    <name evidence="1" type="ORF">CPB84DRAFT_1854460</name>
</gene>
<protein>
    <submittedName>
        <fullName evidence="1">Uncharacterized protein</fullName>
    </submittedName>
</protein>
<dbReference type="Proteomes" id="UP000724874">
    <property type="component" value="Unassembled WGS sequence"/>
</dbReference>
<organism evidence="1 2">
    <name type="scientific">Gymnopilus junonius</name>
    <name type="common">Spectacular rustgill mushroom</name>
    <name type="synonym">Gymnopilus spectabilis subsp. junonius</name>
    <dbReference type="NCBI Taxonomy" id="109634"/>
    <lineage>
        <taxon>Eukaryota</taxon>
        <taxon>Fungi</taxon>
        <taxon>Dikarya</taxon>
        <taxon>Basidiomycota</taxon>
        <taxon>Agaricomycotina</taxon>
        <taxon>Agaricomycetes</taxon>
        <taxon>Agaricomycetidae</taxon>
        <taxon>Agaricales</taxon>
        <taxon>Agaricineae</taxon>
        <taxon>Hymenogastraceae</taxon>
        <taxon>Gymnopilus</taxon>
    </lineage>
</organism>
<dbReference type="AlphaFoldDB" id="A0A9P5TF17"/>
<comment type="caution">
    <text evidence="1">The sequence shown here is derived from an EMBL/GenBank/DDBJ whole genome shotgun (WGS) entry which is preliminary data.</text>
</comment>
<proteinExistence type="predicted"/>
<evidence type="ECO:0000313" key="1">
    <source>
        <dbReference type="EMBL" id="KAF8872486.1"/>
    </source>
</evidence>
<keyword evidence="2" id="KW-1185">Reference proteome</keyword>
<sequence>MSVFRPLVHYGLRPLFVAWKNSVGPDVAAKTRVSVIGGLYMQAIGVRATTDIDIVVQSGPDSDRFVILEKILRADNRFTRNTESRCGVTFRESPTSPIVRYDLVDETMASRISLLIPTACD</sequence>